<gene>
    <name evidence="2" type="ORF">VB738_01785</name>
</gene>
<reference evidence="2 3" key="1">
    <citation type="submission" date="2023-12" db="EMBL/GenBank/DDBJ databases">
        <title>Baltic Sea Cyanobacteria.</title>
        <authorList>
            <person name="Delbaje E."/>
            <person name="Fewer D.P."/>
            <person name="Shishido T.K."/>
        </authorList>
    </citation>
    <scope>NUCLEOTIDE SEQUENCE [LARGE SCALE GENOMIC DNA]</scope>
    <source>
        <strain evidence="2 3">UHCC 0139</strain>
    </source>
</reference>
<dbReference type="SUPFAM" id="SSF55931">
    <property type="entry name" value="Glutamine synthetase/guanido kinase"/>
    <property type="match status" value="1"/>
</dbReference>
<protein>
    <submittedName>
        <fullName evidence="2">Transglutaminase family protein</fullName>
    </submittedName>
</protein>
<feature type="domain" description="DUF2126" evidence="1">
    <location>
        <begin position="5"/>
        <end position="138"/>
    </location>
</feature>
<name>A0ABU5RQE8_9CYAN</name>
<dbReference type="Proteomes" id="UP001304461">
    <property type="component" value="Unassembled WGS sequence"/>
</dbReference>
<comment type="caution">
    <text evidence="2">The sequence shown here is derived from an EMBL/GenBank/DDBJ whole genome shotgun (WGS) entry which is preliminary data.</text>
</comment>
<accession>A0ABU5RQE8</accession>
<dbReference type="InterPro" id="IPR018667">
    <property type="entry name" value="DUF2126"/>
</dbReference>
<evidence type="ECO:0000259" key="1">
    <source>
        <dbReference type="Pfam" id="PF09899"/>
    </source>
</evidence>
<evidence type="ECO:0000313" key="3">
    <source>
        <dbReference type="Proteomes" id="UP001304461"/>
    </source>
</evidence>
<keyword evidence="3" id="KW-1185">Reference proteome</keyword>
<organism evidence="2 3">
    <name type="scientific">Cyanobium gracile UHCC 0139</name>
    <dbReference type="NCBI Taxonomy" id="3110308"/>
    <lineage>
        <taxon>Bacteria</taxon>
        <taxon>Bacillati</taxon>
        <taxon>Cyanobacteriota</taxon>
        <taxon>Cyanophyceae</taxon>
        <taxon>Synechococcales</taxon>
        <taxon>Prochlorococcaceae</taxon>
        <taxon>Cyanobium</taxon>
    </lineage>
</organism>
<evidence type="ECO:0000313" key="2">
    <source>
        <dbReference type="EMBL" id="MEA5389982.1"/>
    </source>
</evidence>
<dbReference type="RefSeq" id="WP_323304105.1">
    <property type="nucleotide sequence ID" value="NZ_JAYGHX010000001.1"/>
</dbReference>
<dbReference type="EMBL" id="JAYGHX010000001">
    <property type="protein sequence ID" value="MEA5389982.1"/>
    <property type="molecule type" value="Genomic_DNA"/>
</dbReference>
<sequence length="704" mass="77466">MSWMDRVAEAAESRLRAAGIQLTLGGEPTLVPLEPEGPEWSVTADGPTKLPIARAMARDLQQRVWPGSTLLYCPGKRYDGEVNPRWALRLFLGDDGTAPVRWPGLCQPGLEGAPLTAEAAPAWLEQLGARLGLALQPVALRDPFEPERRVWAAPLSVAPPEADDPAAAVAWAVAPWPLAEDLRLLTGAPGPAGLRLPLEHLPEDVPRQVLTLEVDPDGWELFLPPLEREPLRLLLQAVADSLGGLAAPRLSGVLPLDAGERWQVLGLTADPGVLEINLPVCHSWRQYHQWLQRLEEVGERLGLRSWKDLGDGRQEGTGGGNHLLWGGPDLAHHPFFSRPAWLTGILRYWQRHPALAYLFCGPGVGPASQSPRPDEAIGECFDLELAYRAIEQAEGQPSAEPFGDVRGLIGETLRHLHADRSGNNHRSEISFDKFWNPGAPAGCLGLVEFRALESLPRMAWSSTIALLWSALAAHLLEPRHRPDRLHDWGSALHDRQLLPSQLWADLEAILADLAADDLPLDPAPFRAIWEWRFPPLLRWQAEHGGAGTVPTLELRPVPEPWPLICDTPVQGGFTSRFIDGSLRRFEVVANAAFRRDCGLFINGRPLPLERDADGAGPPLAVRFRFQRLYPCLHPAIEPHMPLELLVRSPAGDQVFHLHPDGHRFDPVAEPLAGPLPGAPPWRGRQRPTDLTIDLRIEGAAGRGR</sequence>
<dbReference type="InterPro" id="IPR014746">
    <property type="entry name" value="Gln_synth/guanido_kin_cat_dom"/>
</dbReference>
<proteinExistence type="predicted"/>
<feature type="domain" description="DUF2126" evidence="1">
    <location>
        <begin position="204"/>
        <end position="665"/>
    </location>
</feature>
<dbReference type="Pfam" id="PF09899">
    <property type="entry name" value="DUF2126"/>
    <property type="match status" value="2"/>
</dbReference>